<organism evidence="1 2">
    <name type="scientific">Puccinia striiformis</name>
    <dbReference type="NCBI Taxonomy" id="27350"/>
    <lineage>
        <taxon>Eukaryota</taxon>
        <taxon>Fungi</taxon>
        <taxon>Dikarya</taxon>
        <taxon>Basidiomycota</taxon>
        <taxon>Pucciniomycotina</taxon>
        <taxon>Pucciniomycetes</taxon>
        <taxon>Pucciniales</taxon>
        <taxon>Pucciniaceae</taxon>
        <taxon>Puccinia</taxon>
    </lineage>
</organism>
<keyword evidence="2" id="KW-1185">Reference proteome</keyword>
<accession>A0A2S4USS7</accession>
<comment type="caution">
    <text evidence="1">The sequence shown here is derived from an EMBL/GenBank/DDBJ whole genome shotgun (WGS) entry which is preliminary data.</text>
</comment>
<sequence length="51" mass="5646">SATNVKFVNLETCLSYHSCGFCCKAYGSEYGRITLATSNAEFLATRCMRLI</sequence>
<proteinExistence type="predicted"/>
<reference evidence="1" key="1">
    <citation type="submission" date="2017-12" db="EMBL/GenBank/DDBJ databases">
        <title>Gene loss provides genomic basis for host adaptation in cereal stripe rust fungi.</title>
        <authorList>
            <person name="Xia C."/>
        </authorList>
    </citation>
    <scope>NUCLEOTIDE SEQUENCE [LARGE SCALE GENOMIC DNA]</scope>
    <source>
        <strain evidence="1">93-210</strain>
    </source>
</reference>
<evidence type="ECO:0000313" key="1">
    <source>
        <dbReference type="EMBL" id="POW00271.1"/>
    </source>
</evidence>
<dbReference type="EMBL" id="PKSL01000182">
    <property type="protein sequence ID" value="POW00271.1"/>
    <property type="molecule type" value="Genomic_DNA"/>
</dbReference>
<evidence type="ECO:0000313" key="2">
    <source>
        <dbReference type="Proteomes" id="UP000239156"/>
    </source>
</evidence>
<dbReference type="VEuPathDB" id="FungiDB:PSTT_13234"/>
<dbReference type="AlphaFoldDB" id="A0A2S4USS7"/>
<dbReference type="Proteomes" id="UP000239156">
    <property type="component" value="Unassembled WGS sequence"/>
</dbReference>
<name>A0A2S4USS7_9BASI</name>
<gene>
    <name evidence="1" type="ORF">PSTT_13234</name>
</gene>
<feature type="non-terminal residue" evidence="1">
    <location>
        <position position="1"/>
    </location>
</feature>
<protein>
    <submittedName>
        <fullName evidence="1">Uncharacterized protein</fullName>
    </submittedName>
</protein>